<feature type="region of interest" description="Disordered" evidence="1">
    <location>
        <begin position="1"/>
        <end position="34"/>
    </location>
</feature>
<dbReference type="PANTHER" id="PTHR37012:SF6">
    <property type="entry name" value="BZIP TRANSCRIPTION FACTOR"/>
    <property type="match status" value="1"/>
</dbReference>
<evidence type="ECO:0000256" key="1">
    <source>
        <dbReference type="SAM" id="MobiDB-lite"/>
    </source>
</evidence>
<dbReference type="PANTHER" id="PTHR37012">
    <property type="entry name" value="B-ZIP TRANSCRIPTION FACTOR (EUROFUNG)-RELATED"/>
    <property type="match status" value="1"/>
</dbReference>
<proteinExistence type="predicted"/>
<feature type="compositionally biased region" description="Basic and acidic residues" evidence="1">
    <location>
        <begin position="13"/>
        <end position="34"/>
    </location>
</feature>
<evidence type="ECO:0000313" key="2">
    <source>
        <dbReference type="EMBL" id="KAE8372493.1"/>
    </source>
</evidence>
<protein>
    <recommendedName>
        <fullName evidence="4">BZIP domain-containing protein</fullName>
    </recommendedName>
</protein>
<dbReference type="InterPro" id="IPR021833">
    <property type="entry name" value="DUF3425"/>
</dbReference>
<dbReference type="Proteomes" id="UP000326198">
    <property type="component" value="Unassembled WGS sequence"/>
</dbReference>
<organism evidence="2 3">
    <name type="scientific">Aspergillus bertholletiae</name>
    <dbReference type="NCBI Taxonomy" id="1226010"/>
    <lineage>
        <taxon>Eukaryota</taxon>
        <taxon>Fungi</taxon>
        <taxon>Dikarya</taxon>
        <taxon>Ascomycota</taxon>
        <taxon>Pezizomycotina</taxon>
        <taxon>Eurotiomycetes</taxon>
        <taxon>Eurotiomycetidae</taxon>
        <taxon>Eurotiales</taxon>
        <taxon>Aspergillaceae</taxon>
        <taxon>Aspergillus</taxon>
        <taxon>Aspergillus subgen. Circumdati</taxon>
    </lineage>
</organism>
<feature type="compositionally biased region" description="Polar residues" evidence="1">
    <location>
        <begin position="1"/>
        <end position="12"/>
    </location>
</feature>
<sequence length="399" mass="45949">MSSTRHNASTTSSERKRLRDRRAQQNLRDKRESRMRALEERVAYCENNHSHELIQNWTLAVNSMRRENELLLARQEQLRRLFLGRDAPGNGTMGTHPAPLSSTYMAPDPRPTPITPICRPGSEISLINREIQTIPDWSVNRVESAHLGSTADSLTSPPMTSTWPVEIDSRDPCSPIIDLPPIPSMRVTQGFFRCPLLAHKQSPPVTDTTQTLSLWLALSDSIAKLPLLPSPFDLLHGSRRNWLADQINRVLRRLSLREPDRLAISWLVYVFIRWRADPTPLTFANMPHFLQPTSGQAQQGQQLEILFFLWPQLRVNLAEHGAPISILELYRYAVCSCRVRWSSTESIWEWDDDENMFMKPAFFQTFMNRSGWGLSSVFINEFPQLFRGMDVENIRYDLS</sequence>
<name>A0A5N7ARX9_9EURO</name>
<accession>A0A5N7ARX9</accession>
<dbReference type="CDD" id="cd14688">
    <property type="entry name" value="bZIP_YAP"/>
    <property type="match status" value="1"/>
</dbReference>
<dbReference type="EMBL" id="ML736356">
    <property type="protein sequence ID" value="KAE8372493.1"/>
    <property type="molecule type" value="Genomic_DNA"/>
</dbReference>
<dbReference type="AlphaFoldDB" id="A0A5N7ARX9"/>
<gene>
    <name evidence="2" type="ORF">BDV26DRAFT_301868</name>
</gene>
<evidence type="ECO:0000313" key="3">
    <source>
        <dbReference type="Proteomes" id="UP000326198"/>
    </source>
</evidence>
<dbReference type="Pfam" id="PF11905">
    <property type="entry name" value="DUF3425"/>
    <property type="match status" value="1"/>
</dbReference>
<reference evidence="2 3" key="1">
    <citation type="submission" date="2019-04" db="EMBL/GenBank/DDBJ databases">
        <title>Friends and foes A comparative genomics studyof 23 Aspergillus species from section Flavi.</title>
        <authorList>
            <consortium name="DOE Joint Genome Institute"/>
            <person name="Kjaerbolling I."/>
            <person name="Vesth T."/>
            <person name="Frisvad J.C."/>
            <person name="Nybo J.L."/>
            <person name="Theobald S."/>
            <person name="Kildgaard S."/>
            <person name="Isbrandt T."/>
            <person name="Kuo A."/>
            <person name="Sato A."/>
            <person name="Lyhne E.K."/>
            <person name="Kogle M.E."/>
            <person name="Wiebenga A."/>
            <person name="Kun R.S."/>
            <person name="Lubbers R.J."/>
            <person name="Makela M.R."/>
            <person name="Barry K."/>
            <person name="Chovatia M."/>
            <person name="Clum A."/>
            <person name="Daum C."/>
            <person name="Haridas S."/>
            <person name="He G."/>
            <person name="LaButti K."/>
            <person name="Lipzen A."/>
            <person name="Mondo S."/>
            <person name="Riley R."/>
            <person name="Salamov A."/>
            <person name="Simmons B.A."/>
            <person name="Magnuson J.K."/>
            <person name="Henrissat B."/>
            <person name="Mortensen U.H."/>
            <person name="Larsen T.O."/>
            <person name="Devries R.P."/>
            <person name="Grigoriev I.V."/>
            <person name="Machida M."/>
            <person name="Baker S.E."/>
            <person name="Andersen M.R."/>
        </authorList>
    </citation>
    <scope>NUCLEOTIDE SEQUENCE [LARGE SCALE GENOMIC DNA]</scope>
    <source>
        <strain evidence="2 3">IBT 29228</strain>
    </source>
</reference>
<evidence type="ECO:0008006" key="4">
    <source>
        <dbReference type="Google" id="ProtNLM"/>
    </source>
</evidence>
<keyword evidence="3" id="KW-1185">Reference proteome</keyword>
<dbReference type="OrthoDB" id="4161589at2759"/>